<keyword evidence="1" id="KW-0812">Transmembrane</keyword>
<proteinExistence type="predicted"/>
<accession>A0AAD0S137</accession>
<dbReference type="RefSeq" id="WP_075594452.1">
    <property type="nucleotide sequence ID" value="NZ_CP032090.1"/>
</dbReference>
<dbReference type="EMBL" id="CP032090">
    <property type="protein sequence ID" value="AXV64286.1"/>
    <property type="molecule type" value="Genomic_DNA"/>
</dbReference>
<gene>
    <name evidence="2" type="ORF">D0907_02845</name>
</gene>
<reference evidence="2 3" key="1">
    <citation type="submission" date="2018-08" db="EMBL/GenBank/DDBJ databases">
        <title>Draft genome sequence of Pseudoalteromonas donghaensis HJ51.</title>
        <authorList>
            <person name="Oh J."/>
            <person name="Roh D."/>
        </authorList>
    </citation>
    <scope>NUCLEOTIDE SEQUENCE [LARGE SCALE GENOMIC DNA]</scope>
    <source>
        <strain evidence="2 3">HJ51</strain>
    </source>
</reference>
<keyword evidence="1" id="KW-1133">Transmembrane helix</keyword>
<name>A0AAD0S137_9GAMM</name>
<dbReference type="KEGG" id="pdj:D0907_02845"/>
<evidence type="ECO:0000313" key="3">
    <source>
        <dbReference type="Proteomes" id="UP000264605"/>
    </source>
</evidence>
<dbReference type="GeneID" id="99504381"/>
<protein>
    <submittedName>
        <fullName evidence="2">Uncharacterized protein</fullName>
    </submittedName>
</protein>
<feature type="transmembrane region" description="Helical" evidence="1">
    <location>
        <begin position="7"/>
        <end position="26"/>
    </location>
</feature>
<evidence type="ECO:0000313" key="2">
    <source>
        <dbReference type="EMBL" id="AXV64286.1"/>
    </source>
</evidence>
<organism evidence="2 3">
    <name type="scientific">Pseudoalteromonas lipolytica</name>
    <dbReference type="NCBI Taxonomy" id="570156"/>
    <lineage>
        <taxon>Bacteria</taxon>
        <taxon>Pseudomonadati</taxon>
        <taxon>Pseudomonadota</taxon>
        <taxon>Gammaproteobacteria</taxon>
        <taxon>Alteromonadales</taxon>
        <taxon>Pseudoalteromonadaceae</taxon>
        <taxon>Pseudoalteromonas</taxon>
    </lineage>
</organism>
<sequence length="169" mass="19524">MRLSRKAWNNVVIISMLLMIFFFNGLHKKLNTQPAEDGMHALLPEQSFILAMAFPELKIERIGTSWRSQTLQETTWHGDEQALEQLVELWQHQQLNLASIPVSKLSKTSANYVASVWLAGEQLPAVYQLYTIEGNYYLLDKRLQRVFALEHADAAQLFPLYPFKRMTDA</sequence>
<dbReference type="AlphaFoldDB" id="A0AAD0S137"/>
<evidence type="ECO:0000256" key="1">
    <source>
        <dbReference type="SAM" id="Phobius"/>
    </source>
</evidence>
<keyword evidence="1" id="KW-0472">Membrane</keyword>
<dbReference type="Proteomes" id="UP000264605">
    <property type="component" value="Chromosome"/>
</dbReference>